<name>A0A366HD88_9BACT</name>
<protein>
    <submittedName>
        <fullName evidence="2">Uncharacterized protein</fullName>
    </submittedName>
</protein>
<keyword evidence="1" id="KW-1133">Transmembrane helix</keyword>
<dbReference type="AlphaFoldDB" id="A0A366HD88"/>
<evidence type="ECO:0000313" key="2">
    <source>
        <dbReference type="EMBL" id="RBP40421.1"/>
    </source>
</evidence>
<evidence type="ECO:0000313" key="3">
    <source>
        <dbReference type="Proteomes" id="UP000253426"/>
    </source>
</evidence>
<dbReference type="EMBL" id="QNRR01000008">
    <property type="protein sequence ID" value="RBP40421.1"/>
    <property type="molecule type" value="Genomic_DNA"/>
</dbReference>
<proteinExistence type="predicted"/>
<sequence length="157" mass="18469">MKRWLKKIIVAAVVVFNPLTIFVAWIGTAWLSNNRPETGTNLSAVDWLPQSASDISYYETYSWTAWECTMSEEDFRKWASRYELREISGALSIERFSWREAWRTHLGSGRDSWEEERKHVATVRDGLFAAKYWENGGGYKLVFDRETSRVYRQSNPR</sequence>
<keyword evidence="3" id="KW-1185">Reference proteome</keyword>
<accession>A0A366HD88</accession>
<feature type="transmembrane region" description="Helical" evidence="1">
    <location>
        <begin position="9"/>
        <end position="31"/>
    </location>
</feature>
<evidence type="ECO:0000256" key="1">
    <source>
        <dbReference type="SAM" id="Phobius"/>
    </source>
</evidence>
<keyword evidence="1" id="KW-0812">Transmembrane</keyword>
<keyword evidence="1" id="KW-0472">Membrane</keyword>
<organism evidence="2 3">
    <name type="scientific">Roseimicrobium gellanilyticum</name>
    <dbReference type="NCBI Taxonomy" id="748857"/>
    <lineage>
        <taxon>Bacteria</taxon>
        <taxon>Pseudomonadati</taxon>
        <taxon>Verrucomicrobiota</taxon>
        <taxon>Verrucomicrobiia</taxon>
        <taxon>Verrucomicrobiales</taxon>
        <taxon>Verrucomicrobiaceae</taxon>
        <taxon>Roseimicrobium</taxon>
    </lineage>
</organism>
<gene>
    <name evidence="2" type="ORF">DES53_108128</name>
</gene>
<comment type="caution">
    <text evidence="2">The sequence shown here is derived from an EMBL/GenBank/DDBJ whole genome shotgun (WGS) entry which is preliminary data.</text>
</comment>
<dbReference type="Proteomes" id="UP000253426">
    <property type="component" value="Unassembled WGS sequence"/>
</dbReference>
<reference evidence="2 3" key="1">
    <citation type="submission" date="2018-06" db="EMBL/GenBank/DDBJ databases">
        <title>Genomic Encyclopedia of Type Strains, Phase IV (KMG-IV): sequencing the most valuable type-strain genomes for metagenomic binning, comparative biology and taxonomic classification.</title>
        <authorList>
            <person name="Goeker M."/>
        </authorList>
    </citation>
    <scope>NUCLEOTIDE SEQUENCE [LARGE SCALE GENOMIC DNA]</scope>
    <source>
        <strain evidence="2 3">DSM 25532</strain>
    </source>
</reference>